<dbReference type="Proteomes" id="UP000326241">
    <property type="component" value="Unassembled WGS sequence"/>
</dbReference>
<dbReference type="AlphaFoldDB" id="A0A5E6XDK1"/>
<reference evidence="1 2" key="1">
    <citation type="submission" date="2019-09" db="EMBL/GenBank/DDBJ databases">
        <authorList>
            <person name="Chandra G."/>
            <person name="Truman W A."/>
        </authorList>
    </citation>
    <scope>NUCLEOTIDE SEQUENCE [LARGE SCALE GENOMIC DNA]</scope>
    <source>
        <strain evidence="1">PS624</strain>
    </source>
</reference>
<accession>A0A5E6XDK1</accession>
<proteinExistence type="predicted"/>
<evidence type="ECO:0000313" key="2">
    <source>
        <dbReference type="Proteomes" id="UP000326241"/>
    </source>
</evidence>
<organism evidence="1 2">
    <name type="scientific">Pseudomonas fluorescens</name>
    <dbReference type="NCBI Taxonomy" id="294"/>
    <lineage>
        <taxon>Bacteria</taxon>
        <taxon>Pseudomonadati</taxon>
        <taxon>Pseudomonadota</taxon>
        <taxon>Gammaproteobacteria</taxon>
        <taxon>Pseudomonadales</taxon>
        <taxon>Pseudomonadaceae</taxon>
        <taxon>Pseudomonas</taxon>
    </lineage>
</organism>
<evidence type="ECO:0000313" key="1">
    <source>
        <dbReference type="EMBL" id="VVN38759.1"/>
    </source>
</evidence>
<name>A0A5E6XDK1_PSEFL</name>
<gene>
    <name evidence="1" type="ORF">PS624_05270</name>
</gene>
<dbReference type="EMBL" id="CABVGZ010000086">
    <property type="protein sequence ID" value="VVN38759.1"/>
    <property type="molecule type" value="Genomic_DNA"/>
</dbReference>
<sequence>MGLTKTNQDLRRDLKSVALALEDAAQDMFKMAKQYGEAELLAAMQKIEALHVEADRMSQYADEVKAGKILRRPSE</sequence>
<protein>
    <submittedName>
        <fullName evidence="1">Uncharacterized protein</fullName>
    </submittedName>
</protein>